<name>A0ABP7QQB5_9SPHI</name>
<gene>
    <name evidence="1" type="ORF">GCM10022210_42890</name>
</gene>
<dbReference type="Proteomes" id="UP001500742">
    <property type="component" value="Unassembled WGS sequence"/>
</dbReference>
<accession>A0ABP7QQB5</accession>
<proteinExistence type="predicted"/>
<comment type="caution">
    <text evidence="1">The sequence shown here is derived from an EMBL/GenBank/DDBJ whole genome shotgun (WGS) entry which is preliminary data.</text>
</comment>
<sequence>MACCLILSNLAQAQTEADALMIPKNYVCAAGVYTHSQWDHYWEGTFKRDAPNLGTVSSNSYMLGFVYGLSNRINLSVSLPYVTTNASAGTLRGEHNIQDISAYAKWLAVKGEVGKGLLTFHAILSGSIPASNYEADFLPLSIGLHSKNVALRGLVNYQVSQLFVAGAYQYVRRSNITIDRNSYYTTEMHYTNQVEMPNVSNFLVSAGFRSLAFNAEATLTKVTTLGGFDIRKNDNPFPSNKMNSTLAGVIFKYSFQKIAGLELTAGGNYVLKGRNVGQARTMYGGIYYIFNTRKEK</sequence>
<protein>
    <recommendedName>
        <fullName evidence="3">Transporter</fullName>
    </recommendedName>
</protein>
<organism evidence="1 2">
    <name type="scientific">Mucilaginibacter dorajii</name>
    <dbReference type="NCBI Taxonomy" id="692994"/>
    <lineage>
        <taxon>Bacteria</taxon>
        <taxon>Pseudomonadati</taxon>
        <taxon>Bacteroidota</taxon>
        <taxon>Sphingobacteriia</taxon>
        <taxon>Sphingobacteriales</taxon>
        <taxon>Sphingobacteriaceae</taxon>
        <taxon>Mucilaginibacter</taxon>
    </lineage>
</organism>
<evidence type="ECO:0008006" key="3">
    <source>
        <dbReference type="Google" id="ProtNLM"/>
    </source>
</evidence>
<reference evidence="2" key="1">
    <citation type="journal article" date="2019" name="Int. J. Syst. Evol. Microbiol.">
        <title>The Global Catalogue of Microorganisms (GCM) 10K type strain sequencing project: providing services to taxonomists for standard genome sequencing and annotation.</title>
        <authorList>
            <consortium name="The Broad Institute Genomics Platform"/>
            <consortium name="The Broad Institute Genome Sequencing Center for Infectious Disease"/>
            <person name="Wu L."/>
            <person name="Ma J."/>
        </authorList>
    </citation>
    <scope>NUCLEOTIDE SEQUENCE [LARGE SCALE GENOMIC DNA]</scope>
    <source>
        <strain evidence="2">JCM 16601</strain>
    </source>
</reference>
<evidence type="ECO:0000313" key="2">
    <source>
        <dbReference type="Proteomes" id="UP001500742"/>
    </source>
</evidence>
<evidence type="ECO:0000313" key="1">
    <source>
        <dbReference type="EMBL" id="GAA3985960.1"/>
    </source>
</evidence>
<keyword evidence="2" id="KW-1185">Reference proteome</keyword>
<dbReference type="EMBL" id="BAAAZC010000029">
    <property type="protein sequence ID" value="GAA3985960.1"/>
    <property type="molecule type" value="Genomic_DNA"/>
</dbReference>